<dbReference type="SUPFAM" id="SSF53955">
    <property type="entry name" value="Lysozyme-like"/>
    <property type="match status" value="1"/>
</dbReference>
<dbReference type="Proteomes" id="UP000095552">
    <property type="component" value="Unassembled WGS sequence"/>
</dbReference>
<dbReference type="InterPro" id="IPR008258">
    <property type="entry name" value="Transglycosylase_SLT_dom_1"/>
</dbReference>
<evidence type="ECO:0000256" key="1">
    <source>
        <dbReference type="ARBA" id="ARBA00004339"/>
    </source>
</evidence>
<dbReference type="InterPro" id="IPR001638">
    <property type="entry name" value="Solute-binding_3/MltF_N"/>
</dbReference>
<dbReference type="SMART" id="SM00062">
    <property type="entry name" value="PBPb"/>
    <property type="match status" value="1"/>
</dbReference>
<dbReference type="CDD" id="cd13403">
    <property type="entry name" value="MLTF-like"/>
    <property type="match status" value="1"/>
</dbReference>
<dbReference type="OrthoDB" id="9815002at2"/>
<dbReference type="SUPFAM" id="SSF53850">
    <property type="entry name" value="Periplasmic binding protein-like II"/>
    <property type="match status" value="1"/>
</dbReference>
<comment type="caution">
    <text evidence="5">The sequence shown here is derived from an EMBL/GenBank/DDBJ whole genome shotgun (WGS) entry which is preliminary data.</text>
</comment>
<sequence length="503" mass="58314">MTATRIRRICRLCIVTFFICFTALNCRREKSSDMVRAEVGPDIPAVDFDLDKIRERGSLIAVVDNSTTGYFIYRGKPIGYEYELLSRLADYLKVELDVQITADIQGAFNMLNSGNADIMAYHLAVTKERSERFAFTEPHNNVSQVLVQRKPENWRQLKLHEIEETLIRNPIDLGGKTVYVRKGSSFTDRLNNLSDEIGENINVVEVKGAVDTEMLIRDVLDGKIDYTVADEDVALINESYYPSIDVETPISFPQKIAWAVRKNATDLKSVVDDWLVDMKKSPDFYVIYNRYFKSRKSQNIRVKSAYSSWSKEKISPYDDLIKEASEMLEMDWLLLTSIIFQESKFDPKSESWVGAQGLMQLTTNVVEEYEVDDVFDPEENVKAGVEHLRWLMDYWEDDISDKEERIKFVLGSYNVGQGHVRDAMKLAKKFGSDPFKWDDNVAEYLVLKSKPQYYKDPVVTYGYCRGEEPVKYVREILHRYDQYLQFYRSPEIPNDSTFVIDSK</sequence>
<comment type="subcellular location">
    <subcellularLocation>
        <location evidence="1">Cell outer membrane</location>
        <topology evidence="1">Peripheral membrane protein</topology>
    </subcellularLocation>
</comment>
<keyword evidence="6" id="KW-1185">Reference proteome</keyword>
<dbReference type="Pfam" id="PF01464">
    <property type="entry name" value="SLT"/>
    <property type="match status" value="1"/>
</dbReference>
<dbReference type="PANTHER" id="PTHR35936">
    <property type="entry name" value="MEMBRANE-BOUND LYTIC MUREIN TRANSGLYCOSYLASE F"/>
    <property type="match status" value="1"/>
</dbReference>
<dbReference type="STRING" id="1563681.BFP71_07185"/>
<dbReference type="EMBL" id="MDGQ01000004">
    <property type="protein sequence ID" value="OEK05892.1"/>
    <property type="molecule type" value="Genomic_DNA"/>
</dbReference>
<keyword evidence="3" id="KW-0472">Membrane</keyword>
<dbReference type="Gene3D" id="1.10.530.10">
    <property type="match status" value="1"/>
</dbReference>
<name>A0A1E5T3E3_9BACT</name>
<keyword evidence="2" id="KW-0732">Signal</keyword>
<proteinExistence type="predicted"/>
<protein>
    <submittedName>
        <fullName evidence="5">Lytic transglycosylase F</fullName>
    </submittedName>
</protein>
<keyword evidence="3" id="KW-0998">Cell outer membrane</keyword>
<dbReference type="CDD" id="cd01009">
    <property type="entry name" value="PBP2_YfhD_N"/>
    <property type="match status" value="1"/>
</dbReference>
<dbReference type="Gene3D" id="3.40.190.10">
    <property type="entry name" value="Periplasmic binding protein-like II"/>
    <property type="match status" value="2"/>
</dbReference>
<feature type="domain" description="Solute-binding protein family 3/N-terminal" evidence="4">
    <location>
        <begin position="58"/>
        <end position="295"/>
    </location>
</feature>
<dbReference type="AlphaFoldDB" id="A0A1E5T3E3"/>
<accession>A0A1E5T3E3</accession>
<dbReference type="InterPro" id="IPR023346">
    <property type="entry name" value="Lysozyme-like_dom_sf"/>
</dbReference>
<evidence type="ECO:0000256" key="2">
    <source>
        <dbReference type="ARBA" id="ARBA00022729"/>
    </source>
</evidence>
<dbReference type="GO" id="GO:0009279">
    <property type="term" value="C:cell outer membrane"/>
    <property type="evidence" value="ECO:0007669"/>
    <property type="project" value="UniProtKB-SubCell"/>
</dbReference>
<gene>
    <name evidence="5" type="ORF">BFP71_07185</name>
</gene>
<dbReference type="Pfam" id="PF00497">
    <property type="entry name" value="SBP_bac_3"/>
    <property type="match status" value="1"/>
</dbReference>
<evidence type="ECO:0000256" key="3">
    <source>
        <dbReference type="ARBA" id="ARBA00023237"/>
    </source>
</evidence>
<evidence type="ECO:0000313" key="6">
    <source>
        <dbReference type="Proteomes" id="UP000095552"/>
    </source>
</evidence>
<reference evidence="5 6" key="1">
    <citation type="submission" date="2016-08" db="EMBL/GenBank/DDBJ databases">
        <title>Draft genome of Fabibacter sp. strain SK-8.</title>
        <authorList>
            <person name="Wong S.-K."/>
            <person name="Hamasaki K."/>
            <person name="Yoshizawa S."/>
        </authorList>
    </citation>
    <scope>NUCLEOTIDE SEQUENCE [LARGE SCALE GENOMIC DNA]</scope>
    <source>
        <strain evidence="5 6">SK-8</strain>
    </source>
</reference>
<organism evidence="5 6">
    <name type="scientific">Roseivirga misakiensis</name>
    <dbReference type="NCBI Taxonomy" id="1563681"/>
    <lineage>
        <taxon>Bacteria</taxon>
        <taxon>Pseudomonadati</taxon>
        <taxon>Bacteroidota</taxon>
        <taxon>Cytophagia</taxon>
        <taxon>Cytophagales</taxon>
        <taxon>Roseivirgaceae</taxon>
        <taxon>Roseivirga</taxon>
    </lineage>
</organism>
<evidence type="ECO:0000313" key="5">
    <source>
        <dbReference type="EMBL" id="OEK05892.1"/>
    </source>
</evidence>
<evidence type="ECO:0000259" key="4">
    <source>
        <dbReference type="SMART" id="SM00062"/>
    </source>
</evidence>